<dbReference type="SUPFAM" id="SSF46785">
    <property type="entry name" value="Winged helix' DNA-binding domain"/>
    <property type="match status" value="1"/>
</dbReference>
<keyword evidence="1" id="KW-0805">Transcription regulation</keyword>
<dbReference type="InterPro" id="IPR011711">
    <property type="entry name" value="GntR_C"/>
</dbReference>
<evidence type="ECO:0000313" key="6">
    <source>
        <dbReference type="Proteomes" id="UP001156691"/>
    </source>
</evidence>
<dbReference type="InterPro" id="IPR008920">
    <property type="entry name" value="TF_FadR/GntR_C"/>
</dbReference>
<feature type="domain" description="HTH gntR-type" evidence="4">
    <location>
        <begin position="20"/>
        <end position="87"/>
    </location>
</feature>
<dbReference type="InterPro" id="IPR036390">
    <property type="entry name" value="WH_DNA-bd_sf"/>
</dbReference>
<evidence type="ECO:0000259" key="4">
    <source>
        <dbReference type="PROSITE" id="PS50949"/>
    </source>
</evidence>
<dbReference type="SUPFAM" id="SSF48008">
    <property type="entry name" value="GntR ligand-binding domain-like"/>
    <property type="match status" value="1"/>
</dbReference>
<name>A0ABQ5W4G3_9HYPH</name>
<evidence type="ECO:0000256" key="1">
    <source>
        <dbReference type="ARBA" id="ARBA00023015"/>
    </source>
</evidence>
<evidence type="ECO:0000313" key="5">
    <source>
        <dbReference type="EMBL" id="GLQ54754.1"/>
    </source>
</evidence>
<sequence length="225" mass="25155">MLLPGRRNFMSTVLNTQPSLPQLRNAYLAIEAKIVLLEFRPGAMLTEKTIIEAVGFGRTPVREALQRLHLEGLVEIHPRLGIKIAEIRPEDYPRAIEPRLTLEPLLARSAARYAGPHDREIITASAQRMVDAAQRNDVSAFLWEDKVLDAAISSAAANSFLPRALSPLEAHSRRFWYHYHGADGVVECAEHHVAACKAIVSGDPERASAAMRELMEYLFVQSKRI</sequence>
<dbReference type="PANTHER" id="PTHR43537">
    <property type="entry name" value="TRANSCRIPTIONAL REGULATOR, GNTR FAMILY"/>
    <property type="match status" value="1"/>
</dbReference>
<comment type="caution">
    <text evidence="5">The sequence shown here is derived from an EMBL/GenBank/DDBJ whole genome shotgun (WGS) entry which is preliminary data.</text>
</comment>
<keyword evidence="2" id="KW-0238">DNA-binding</keyword>
<proteinExistence type="predicted"/>
<dbReference type="SMART" id="SM00345">
    <property type="entry name" value="HTH_GNTR"/>
    <property type="match status" value="1"/>
</dbReference>
<dbReference type="PANTHER" id="PTHR43537:SF5">
    <property type="entry name" value="UXU OPERON TRANSCRIPTIONAL REGULATOR"/>
    <property type="match status" value="1"/>
</dbReference>
<keyword evidence="6" id="KW-1185">Reference proteome</keyword>
<evidence type="ECO:0000256" key="3">
    <source>
        <dbReference type="ARBA" id="ARBA00023163"/>
    </source>
</evidence>
<dbReference type="Gene3D" id="1.10.10.10">
    <property type="entry name" value="Winged helix-like DNA-binding domain superfamily/Winged helix DNA-binding domain"/>
    <property type="match status" value="1"/>
</dbReference>
<dbReference type="Gene3D" id="1.20.120.530">
    <property type="entry name" value="GntR ligand-binding domain-like"/>
    <property type="match status" value="1"/>
</dbReference>
<dbReference type="PROSITE" id="PS50949">
    <property type="entry name" value="HTH_GNTR"/>
    <property type="match status" value="1"/>
</dbReference>
<protein>
    <submittedName>
        <fullName evidence="5">GntR family transcriptional regulator</fullName>
    </submittedName>
</protein>
<keyword evidence="3" id="KW-0804">Transcription</keyword>
<accession>A0ABQ5W4G3</accession>
<reference evidence="6" key="1">
    <citation type="journal article" date="2019" name="Int. J. Syst. Evol. Microbiol.">
        <title>The Global Catalogue of Microorganisms (GCM) 10K type strain sequencing project: providing services to taxonomists for standard genome sequencing and annotation.</title>
        <authorList>
            <consortium name="The Broad Institute Genomics Platform"/>
            <consortium name="The Broad Institute Genome Sequencing Center for Infectious Disease"/>
            <person name="Wu L."/>
            <person name="Ma J."/>
        </authorList>
    </citation>
    <scope>NUCLEOTIDE SEQUENCE [LARGE SCALE GENOMIC DNA]</scope>
    <source>
        <strain evidence="6">NBRC 112416</strain>
    </source>
</reference>
<organism evidence="5 6">
    <name type="scientific">Devosia nitrariae</name>
    <dbReference type="NCBI Taxonomy" id="2071872"/>
    <lineage>
        <taxon>Bacteria</taxon>
        <taxon>Pseudomonadati</taxon>
        <taxon>Pseudomonadota</taxon>
        <taxon>Alphaproteobacteria</taxon>
        <taxon>Hyphomicrobiales</taxon>
        <taxon>Devosiaceae</taxon>
        <taxon>Devosia</taxon>
    </lineage>
</organism>
<gene>
    <name evidence="5" type="ORF">GCM10010862_20130</name>
</gene>
<dbReference type="SMART" id="SM00895">
    <property type="entry name" value="FCD"/>
    <property type="match status" value="1"/>
</dbReference>
<evidence type="ECO:0000256" key="2">
    <source>
        <dbReference type="ARBA" id="ARBA00023125"/>
    </source>
</evidence>
<dbReference type="Proteomes" id="UP001156691">
    <property type="component" value="Unassembled WGS sequence"/>
</dbReference>
<dbReference type="Pfam" id="PF07729">
    <property type="entry name" value="FCD"/>
    <property type="match status" value="1"/>
</dbReference>
<dbReference type="InterPro" id="IPR036388">
    <property type="entry name" value="WH-like_DNA-bd_sf"/>
</dbReference>
<dbReference type="EMBL" id="BSNS01000009">
    <property type="protein sequence ID" value="GLQ54754.1"/>
    <property type="molecule type" value="Genomic_DNA"/>
</dbReference>
<dbReference type="Pfam" id="PF00392">
    <property type="entry name" value="GntR"/>
    <property type="match status" value="1"/>
</dbReference>
<dbReference type="InterPro" id="IPR000524">
    <property type="entry name" value="Tscrpt_reg_HTH_GntR"/>
</dbReference>